<keyword evidence="3" id="KW-1185">Reference proteome</keyword>
<evidence type="ECO:0000256" key="1">
    <source>
        <dbReference type="SAM" id="MobiDB-lite"/>
    </source>
</evidence>
<feature type="region of interest" description="Disordered" evidence="1">
    <location>
        <begin position="90"/>
        <end position="164"/>
    </location>
</feature>
<name>A0A913X200_EXADI</name>
<organism evidence="2 3">
    <name type="scientific">Exaiptasia diaphana</name>
    <name type="common">Tropical sea anemone</name>
    <name type="synonym">Aiptasia pulchella</name>
    <dbReference type="NCBI Taxonomy" id="2652724"/>
    <lineage>
        <taxon>Eukaryota</taxon>
        <taxon>Metazoa</taxon>
        <taxon>Cnidaria</taxon>
        <taxon>Anthozoa</taxon>
        <taxon>Hexacorallia</taxon>
        <taxon>Actiniaria</taxon>
        <taxon>Aiptasiidae</taxon>
        <taxon>Exaiptasia</taxon>
    </lineage>
</organism>
<feature type="compositionally biased region" description="Basic and acidic residues" evidence="1">
    <location>
        <begin position="90"/>
        <end position="100"/>
    </location>
</feature>
<evidence type="ECO:0000313" key="3">
    <source>
        <dbReference type="Proteomes" id="UP000887567"/>
    </source>
</evidence>
<dbReference type="RefSeq" id="XP_020897650.1">
    <property type="nucleotide sequence ID" value="XM_021041991.2"/>
</dbReference>
<dbReference type="AlphaFoldDB" id="A0A913X200"/>
<dbReference type="KEGG" id="epa:110236461"/>
<sequence length="164" mass="18577">MAMMLIGAFLMADAPKCVPMNAMARKELIKLLPIDQGDAILSHESRNVVQGLMSPWLEYIRAEDDHFISSVTKPKKVKVKKTVPVQTTEYDLKQDLQIEHDLEEEEEDQSSDEESEQEEEISKLKKEGKKAKGWRSLAISTAFSGGYNDETSEEEEEGDKTEKV</sequence>
<reference evidence="2" key="1">
    <citation type="submission" date="2022-11" db="UniProtKB">
        <authorList>
            <consortium name="EnsemblMetazoa"/>
        </authorList>
    </citation>
    <scope>IDENTIFICATION</scope>
</reference>
<feature type="compositionally biased region" description="Acidic residues" evidence="1">
    <location>
        <begin position="150"/>
        <end position="164"/>
    </location>
</feature>
<evidence type="ECO:0000313" key="2">
    <source>
        <dbReference type="EnsemblMetazoa" id="XP_020897650.1"/>
    </source>
</evidence>
<dbReference type="Proteomes" id="UP000887567">
    <property type="component" value="Unplaced"/>
</dbReference>
<accession>A0A913X200</accession>
<dbReference type="EnsemblMetazoa" id="XM_021041991.2">
    <property type="protein sequence ID" value="XP_020897650.1"/>
    <property type="gene ID" value="LOC110236461"/>
</dbReference>
<dbReference type="GeneID" id="110236461"/>
<proteinExistence type="predicted"/>
<protein>
    <submittedName>
        <fullName evidence="2">Uncharacterized protein</fullName>
    </submittedName>
</protein>
<feature type="compositionally biased region" description="Acidic residues" evidence="1">
    <location>
        <begin position="101"/>
        <end position="119"/>
    </location>
</feature>